<dbReference type="Pfam" id="PF18765">
    <property type="entry name" value="Polbeta"/>
    <property type="match status" value="1"/>
</dbReference>
<dbReference type="SUPFAM" id="SSF81301">
    <property type="entry name" value="Nucleotidyltransferase"/>
    <property type="match status" value="1"/>
</dbReference>
<evidence type="ECO:0000313" key="3">
    <source>
        <dbReference type="Proteomes" id="UP000280726"/>
    </source>
</evidence>
<dbReference type="Gene3D" id="3.30.460.10">
    <property type="entry name" value="Beta Polymerase, domain 2"/>
    <property type="match status" value="1"/>
</dbReference>
<feature type="domain" description="Polymerase beta nucleotidyltransferase" evidence="1">
    <location>
        <begin position="44"/>
        <end position="128"/>
    </location>
</feature>
<dbReference type="PANTHER" id="PTHR43852:SF3">
    <property type="entry name" value="NUCLEOTIDYLTRANSFERASE"/>
    <property type="match status" value="1"/>
</dbReference>
<keyword evidence="3" id="KW-1185">Reference proteome</keyword>
<dbReference type="EMBL" id="RKRA01000001">
    <property type="protein sequence ID" value="RPF28966.1"/>
    <property type="molecule type" value="Genomic_DNA"/>
</dbReference>
<comment type="caution">
    <text evidence="2">The sequence shown here is derived from an EMBL/GenBank/DDBJ whole genome shotgun (WGS) entry which is preliminary data.</text>
</comment>
<proteinExistence type="predicted"/>
<evidence type="ECO:0000313" key="2">
    <source>
        <dbReference type="EMBL" id="RPF28966.1"/>
    </source>
</evidence>
<reference evidence="2 3" key="1">
    <citation type="submission" date="2018-11" db="EMBL/GenBank/DDBJ databases">
        <title>Sequencing the genomes of 1000 actinobacteria strains.</title>
        <authorList>
            <person name="Klenk H.-P."/>
        </authorList>
    </citation>
    <scope>NUCLEOTIDE SEQUENCE [LARGE SCALE GENOMIC DNA]</scope>
    <source>
        <strain evidence="2 3">DSM 14418</strain>
    </source>
</reference>
<evidence type="ECO:0000259" key="1">
    <source>
        <dbReference type="Pfam" id="PF18765"/>
    </source>
</evidence>
<dbReference type="Proteomes" id="UP000280726">
    <property type="component" value="Unassembled WGS sequence"/>
</dbReference>
<dbReference type="PANTHER" id="PTHR43852">
    <property type="entry name" value="NUCLEOTIDYLTRANSFERASE"/>
    <property type="match status" value="1"/>
</dbReference>
<dbReference type="AlphaFoldDB" id="A0A3N4ZAL1"/>
<organism evidence="2 3">
    <name type="scientific">Georgenia muralis</name>
    <dbReference type="NCBI Taxonomy" id="154117"/>
    <lineage>
        <taxon>Bacteria</taxon>
        <taxon>Bacillati</taxon>
        <taxon>Actinomycetota</taxon>
        <taxon>Actinomycetes</taxon>
        <taxon>Micrococcales</taxon>
        <taxon>Bogoriellaceae</taxon>
        <taxon>Georgenia</taxon>
    </lineage>
</organism>
<gene>
    <name evidence="2" type="ORF">EDD32_3517</name>
</gene>
<sequence>MTRPSTVRAGPFHVVVRSYSDVMGSAARTLRRLRAAKDSGALTELCRRRSIELAVLFGSSVARAPVREPRDVDLALSFRRSGAGDLLTAIEDLAELVGGDDLDVMDLASAGPVALHRVFTTGELLYQAHPHLFAERQIFAINHYIETAPLRRSVLESLTR</sequence>
<dbReference type="InterPro" id="IPR043519">
    <property type="entry name" value="NT_sf"/>
</dbReference>
<protein>
    <recommendedName>
        <fullName evidence="1">Polymerase beta nucleotidyltransferase domain-containing protein</fullName>
    </recommendedName>
</protein>
<dbReference type="InterPro" id="IPR041633">
    <property type="entry name" value="Polbeta"/>
</dbReference>
<name>A0A3N4ZAL1_9MICO</name>
<dbReference type="InterPro" id="IPR052930">
    <property type="entry name" value="TA_antitoxin_MntA"/>
</dbReference>
<accession>A0A3N4ZAL1</accession>